<evidence type="ECO:0000256" key="3">
    <source>
        <dbReference type="ARBA" id="ARBA00022574"/>
    </source>
</evidence>
<dbReference type="SUPFAM" id="SSF50978">
    <property type="entry name" value="WD40 repeat-like"/>
    <property type="match status" value="1"/>
</dbReference>
<dbReference type="InterPro" id="IPR036322">
    <property type="entry name" value="WD40_repeat_dom_sf"/>
</dbReference>
<dbReference type="STRING" id="542832.A0A3M6VL09"/>
<dbReference type="Gene3D" id="2.130.10.10">
    <property type="entry name" value="YVTN repeat-like/Quinoprotein amine dehydrogenase"/>
    <property type="match status" value="1"/>
</dbReference>
<proteinExistence type="predicted"/>
<gene>
    <name evidence="7" type="ORF">DD238_001075</name>
</gene>
<keyword evidence="3 5" id="KW-0853">WD repeat</keyword>
<dbReference type="SMART" id="SM00320">
    <property type="entry name" value="WD40"/>
    <property type="match status" value="8"/>
</dbReference>
<keyword evidence="8" id="KW-1185">Reference proteome</keyword>
<evidence type="ECO:0000256" key="6">
    <source>
        <dbReference type="SAM" id="MobiDB-lite"/>
    </source>
</evidence>
<dbReference type="PANTHER" id="PTHR19857">
    <property type="entry name" value="MITOCHONDRIAL DIVISION PROTEIN 1-RELATED"/>
    <property type="match status" value="1"/>
</dbReference>
<dbReference type="InterPro" id="IPR019775">
    <property type="entry name" value="WD40_repeat_CS"/>
</dbReference>
<dbReference type="PANTHER" id="PTHR19857:SF8">
    <property type="entry name" value="ANGIO-ASSOCIATED MIGRATORY CELL PROTEIN"/>
    <property type="match status" value="1"/>
</dbReference>
<feature type="repeat" description="WD" evidence="5">
    <location>
        <begin position="89"/>
        <end position="131"/>
    </location>
</feature>
<dbReference type="VEuPathDB" id="FungiDB:DD237_000838"/>
<reference evidence="7 8" key="1">
    <citation type="submission" date="2018-06" db="EMBL/GenBank/DDBJ databases">
        <title>Comparative genomics of downy mildews reveals potential adaptations to biotrophy.</title>
        <authorList>
            <person name="Fletcher K."/>
            <person name="Klosterman S.J."/>
            <person name="Derevnina L."/>
            <person name="Martin F."/>
            <person name="Koike S."/>
            <person name="Reyes Chin-Wo S."/>
            <person name="Mou B."/>
            <person name="Michelmore R."/>
        </authorList>
    </citation>
    <scope>NUCLEOTIDE SEQUENCE [LARGE SCALE GENOMIC DNA]</scope>
    <source>
        <strain evidence="7 8">R14</strain>
    </source>
</reference>
<dbReference type="FunFam" id="2.130.10.10:FF:000074">
    <property type="entry name" value="Angio-associated migratory cell protein-like protein"/>
    <property type="match status" value="1"/>
</dbReference>
<dbReference type="EMBL" id="QLLG01000178">
    <property type="protein sequence ID" value="RMX67057.1"/>
    <property type="molecule type" value="Genomic_DNA"/>
</dbReference>
<accession>A0A3M6VL09</accession>
<feature type="repeat" description="WD" evidence="5">
    <location>
        <begin position="379"/>
        <end position="420"/>
    </location>
</feature>
<evidence type="ECO:0000313" key="8">
    <source>
        <dbReference type="Proteomes" id="UP000282087"/>
    </source>
</evidence>
<keyword evidence="2" id="KW-0963">Cytoplasm</keyword>
<dbReference type="PROSITE" id="PS00678">
    <property type="entry name" value="WD_REPEATS_1"/>
    <property type="match status" value="1"/>
</dbReference>
<protein>
    <submittedName>
        <fullName evidence="7">Uncharacterized protein</fullName>
    </submittedName>
</protein>
<organism evidence="7 8">
    <name type="scientific">Peronospora effusa</name>
    <dbReference type="NCBI Taxonomy" id="542832"/>
    <lineage>
        <taxon>Eukaryota</taxon>
        <taxon>Sar</taxon>
        <taxon>Stramenopiles</taxon>
        <taxon>Oomycota</taxon>
        <taxon>Peronosporomycetes</taxon>
        <taxon>Peronosporales</taxon>
        <taxon>Peronosporaceae</taxon>
        <taxon>Peronospora</taxon>
    </lineage>
</organism>
<dbReference type="GO" id="GO:0005737">
    <property type="term" value="C:cytoplasm"/>
    <property type="evidence" value="ECO:0007669"/>
    <property type="project" value="UniProtKB-SubCell"/>
</dbReference>
<dbReference type="InterPro" id="IPR001680">
    <property type="entry name" value="WD40_rpt"/>
</dbReference>
<evidence type="ECO:0000256" key="4">
    <source>
        <dbReference type="ARBA" id="ARBA00022737"/>
    </source>
</evidence>
<feature type="repeat" description="WD" evidence="5">
    <location>
        <begin position="216"/>
        <end position="257"/>
    </location>
</feature>
<dbReference type="Pfam" id="PF00400">
    <property type="entry name" value="WD40"/>
    <property type="match status" value="7"/>
</dbReference>
<feature type="repeat" description="WD" evidence="5">
    <location>
        <begin position="132"/>
        <end position="173"/>
    </location>
</feature>
<feature type="compositionally biased region" description="Acidic residues" evidence="6">
    <location>
        <begin position="58"/>
        <end position="77"/>
    </location>
</feature>
<dbReference type="AlphaFoldDB" id="A0A3M6VL09"/>
<evidence type="ECO:0000256" key="1">
    <source>
        <dbReference type="ARBA" id="ARBA00004496"/>
    </source>
</evidence>
<evidence type="ECO:0000313" key="7">
    <source>
        <dbReference type="EMBL" id="RMX67057.1"/>
    </source>
</evidence>
<dbReference type="InterPro" id="IPR051179">
    <property type="entry name" value="WD_repeat_multifunction"/>
</dbReference>
<feature type="repeat" description="WD" evidence="5">
    <location>
        <begin position="174"/>
        <end position="215"/>
    </location>
</feature>
<dbReference type="InterPro" id="IPR015943">
    <property type="entry name" value="WD40/YVTN_repeat-like_dom_sf"/>
</dbReference>
<evidence type="ECO:0000256" key="5">
    <source>
        <dbReference type="PROSITE-ProRule" id="PRU00221"/>
    </source>
</evidence>
<dbReference type="PROSITE" id="PS50082">
    <property type="entry name" value="WD_REPEATS_2"/>
    <property type="match status" value="5"/>
</dbReference>
<evidence type="ECO:0000256" key="2">
    <source>
        <dbReference type="ARBA" id="ARBA00022490"/>
    </source>
</evidence>
<feature type="region of interest" description="Disordered" evidence="6">
    <location>
        <begin position="54"/>
        <end position="77"/>
    </location>
</feature>
<keyword evidence="4" id="KW-0677">Repeat</keyword>
<dbReference type="PROSITE" id="PS50294">
    <property type="entry name" value="WD_REPEATS_REGION"/>
    <property type="match status" value="2"/>
</dbReference>
<comment type="subcellular location">
    <subcellularLocation>
        <location evidence="1">Cytoplasm</location>
    </subcellularLocation>
</comment>
<comment type="caution">
    <text evidence="7">The sequence shown here is derived from an EMBL/GenBank/DDBJ whole genome shotgun (WGS) entry which is preliminary data.</text>
</comment>
<sequence length="461" mass="50030">MVDTTMTDMNDMEETEIEVITADDTTQEFDIGVEPQGARKKEIIHVVKTTSIEYQPSYDDDDDAMEDDDDDEKISAEDADVRDDADMVFHKHSGPVYSISVNPVDPRIVVTGGGDDVGVIWNREDGNVLYTLSGHQDTVVSVDFNFDGKYAATGGYDGLVKIWEVATGTLVANLEGPSQEVEWVCWHKKGNVVLAGSSDGTVWMWLATTGECMHVFAGHEDGVTCGSFTGSGKMIVTGSSDMTVRVWNPKTGECNHGTSTSLIAFRIGGRTNKTYVNSHGFHEGPVTFIACHPSQPLVISGSQDGTARLMQVQTKRILAAFSHEGIDPSVAGTVNDNSSATENSVECGGFCNTMNWAATGCLGGYLRIWDLATNQCRHVCRHPAGVIKLLWHPAQPIVYSCTVEGLVYVWDARTGQLLKTLAGHTDMVLDMTFIPAFDGVPVAGLLTASDDESVRLFRLEN</sequence>
<name>A0A3M6VL09_9STRA</name>
<dbReference type="CDD" id="cd00200">
    <property type="entry name" value="WD40"/>
    <property type="match status" value="1"/>
</dbReference>
<dbReference type="Proteomes" id="UP000282087">
    <property type="component" value="Unassembled WGS sequence"/>
</dbReference>